<reference evidence="2" key="1">
    <citation type="submission" date="2015-11" db="EMBL/GenBank/DDBJ databases">
        <title>De novo transcriptome assembly of four potential Pierce s Disease insect vectors from Arizona vineyards.</title>
        <authorList>
            <person name="Tassone E.E."/>
        </authorList>
    </citation>
    <scope>NUCLEOTIDE SEQUENCE</scope>
</reference>
<dbReference type="Gene3D" id="3.40.630.30">
    <property type="match status" value="2"/>
</dbReference>
<evidence type="ECO:0000259" key="1">
    <source>
        <dbReference type="PROSITE" id="PS51186"/>
    </source>
</evidence>
<organism evidence="2">
    <name type="scientific">Homalodisca liturata</name>
    <dbReference type="NCBI Taxonomy" id="320908"/>
    <lineage>
        <taxon>Eukaryota</taxon>
        <taxon>Metazoa</taxon>
        <taxon>Ecdysozoa</taxon>
        <taxon>Arthropoda</taxon>
        <taxon>Hexapoda</taxon>
        <taxon>Insecta</taxon>
        <taxon>Pterygota</taxon>
        <taxon>Neoptera</taxon>
        <taxon>Paraneoptera</taxon>
        <taxon>Hemiptera</taxon>
        <taxon>Auchenorrhyncha</taxon>
        <taxon>Membracoidea</taxon>
        <taxon>Cicadellidae</taxon>
        <taxon>Cicadellinae</taxon>
        <taxon>Proconiini</taxon>
        <taxon>Homalodisca</taxon>
    </lineage>
</organism>
<dbReference type="PANTHER" id="PTHR20958:SF6">
    <property type="entry name" value="GLYCINE N-ACYLTRANSFERASE-LIKE PROTEIN"/>
    <property type="match status" value="1"/>
</dbReference>
<feature type="domain" description="N-acetyltransferase" evidence="1">
    <location>
        <begin position="164"/>
        <end position="289"/>
    </location>
</feature>
<accession>A0A1B6JQ94</accession>
<gene>
    <name evidence="2" type="ORF">g.10480</name>
</gene>
<dbReference type="AlphaFoldDB" id="A0A1B6JQ94"/>
<dbReference type="InterPro" id="IPR013653">
    <property type="entry name" value="GCN5-like_dom"/>
</dbReference>
<dbReference type="Pfam" id="PF08445">
    <property type="entry name" value="FR47"/>
    <property type="match status" value="1"/>
</dbReference>
<dbReference type="InterPro" id="IPR000182">
    <property type="entry name" value="GNAT_dom"/>
</dbReference>
<dbReference type="InterPro" id="IPR053225">
    <property type="entry name" value="Acyl-CoA_N-acyltransferase"/>
</dbReference>
<dbReference type="CDD" id="cd04301">
    <property type="entry name" value="NAT_SF"/>
    <property type="match status" value="1"/>
</dbReference>
<name>A0A1B6JQ94_9HEMI</name>
<protein>
    <recommendedName>
        <fullName evidence="1">N-acetyltransferase domain-containing protein</fullName>
    </recommendedName>
</protein>
<dbReference type="SUPFAM" id="SSF55729">
    <property type="entry name" value="Acyl-CoA N-acyltransferases (Nat)"/>
    <property type="match status" value="1"/>
</dbReference>
<dbReference type="GO" id="GO:0016747">
    <property type="term" value="F:acyltransferase activity, transferring groups other than amino-acyl groups"/>
    <property type="evidence" value="ECO:0007669"/>
    <property type="project" value="InterPro"/>
</dbReference>
<dbReference type="EMBL" id="GECU01006307">
    <property type="protein sequence ID" value="JAT01400.1"/>
    <property type="molecule type" value="Transcribed_RNA"/>
</dbReference>
<dbReference type="PROSITE" id="PS51186">
    <property type="entry name" value="GNAT"/>
    <property type="match status" value="1"/>
</dbReference>
<sequence length="289" mass="33736">MVQFSPLTGDITLKKMDFSDIPQVFDNLRRDWPHSIHTYFFLLNFMDWTENSADVEFDFYCPNGDPTIGSVLAQTKFKGSDTFINYHCVDYISCKAIHDGLKKFSDVNWSQPLIFESIHERLIPELYKIISEKELKINKNDRCYQLWLPPAVAKNVMVELQSELYMMPLDANHTEMVNKHWEYSGPGTSLIIKETLTHNGGLGVLFRENDTFAGWAVEQHYGGIGMLYIHPEYRRQGYATELVKGMVSRLVDREIDPFALIEEHNQPSRLLFQRLKFESICMVHWIRVQ</sequence>
<dbReference type="PANTHER" id="PTHR20958">
    <property type="entry name" value="GLYCINE N-ACYLTRANSFERASE-LIKE PROTEIN"/>
    <property type="match status" value="1"/>
</dbReference>
<feature type="non-terminal residue" evidence="2">
    <location>
        <position position="289"/>
    </location>
</feature>
<evidence type="ECO:0000313" key="2">
    <source>
        <dbReference type="EMBL" id="JAT01400.1"/>
    </source>
</evidence>
<proteinExistence type="predicted"/>
<dbReference type="InterPro" id="IPR016181">
    <property type="entry name" value="Acyl_CoA_acyltransferase"/>
</dbReference>